<evidence type="ECO:0000313" key="1">
    <source>
        <dbReference type="EMBL" id="AZB19737.1"/>
    </source>
</evidence>
<dbReference type="EMBL" id="CP033930">
    <property type="protein sequence ID" value="AZB19737.1"/>
    <property type="molecule type" value="Genomic_DNA"/>
</dbReference>
<protein>
    <submittedName>
        <fullName evidence="1">Uncharacterized protein</fullName>
    </submittedName>
</protein>
<name>A0AAD1DXS5_CHRID</name>
<dbReference type="Proteomes" id="UP000269015">
    <property type="component" value="Chromosome"/>
</dbReference>
<dbReference type="AlphaFoldDB" id="A0AAD1DXS5"/>
<organism evidence="1 2">
    <name type="scientific">Chryseobacterium indologenes</name>
    <name type="common">Flavobacterium indologenes</name>
    <dbReference type="NCBI Taxonomy" id="253"/>
    <lineage>
        <taxon>Bacteria</taxon>
        <taxon>Pseudomonadati</taxon>
        <taxon>Bacteroidota</taxon>
        <taxon>Flavobacteriia</taxon>
        <taxon>Flavobacteriales</taxon>
        <taxon>Weeksellaceae</taxon>
        <taxon>Chryseobacterium group</taxon>
        <taxon>Chryseobacterium</taxon>
    </lineage>
</organism>
<dbReference type="RefSeq" id="WP_123861863.1">
    <property type="nucleotide sequence ID" value="NZ_CP033930.1"/>
</dbReference>
<sequence length="235" mass="28105">MKLPIYFNVKEFQKNYLRDFKQLKSKNPSFKIIDYYKCISDTYFNIHAELNEISYTNDDLIDYIFETFHQEESFQNFINDKFFDTIIEKFKKAKLKRYDYVVTPKIVKEIIIENIELIGGIINYVVQEIQEFITNEIYKIEFLDTNKKTSQEKSYSNPQKLALLHELGFFELPIFKNLSEAKINEITGILLNANPKEFVYKNRLNLKSKSPNYQTDKYTAYQYLEDMKKLISNAD</sequence>
<evidence type="ECO:0000313" key="2">
    <source>
        <dbReference type="Proteomes" id="UP000269015"/>
    </source>
</evidence>
<proteinExistence type="predicted"/>
<gene>
    <name evidence="1" type="ORF">EG352_19140</name>
</gene>
<reference evidence="1 2" key="1">
    <citation type="submission" date="2018-11" db="EMBL/GenBank/DDBJ databases">
        <title>Proposal to divide the Flavobacteriaceae and reorganize its genera based on Amino Acid Identity values calculated from whole genome sequences.</title>
        <authorList>
            <person name="Nicholson A.C."/>
            <person name="Gulvik C.A."/>
            <person name="Whitney A.M."/>
            <person name="Humrighouse B.W."/>
            <person name="Bell M."/>
            <person name="Holmes B."/>
            <person name="Steigerwalt A.G."/>
            <person name="Villarma A."/>
            <person name="Sheth M."/>
            <person name="Batra D."/>
            <person name="Pryor J."/>
            <person name="Bernardet J.-F."/>
            <person name="Hugo C."/>
            <person name="Kampfer P."/>
            <person name="Newman J."/>
            <person name="McQuiston J.R."/>
        </authorList>
    </citation>
    <scope>NUCLEOTIDE SEQUENCE [LARGE SCALE GENOMIC DNA]</scope>
    <source>
        <strain evidence="1 2">H5559</strain>
    </source>
</reference>
<accession>A0AAD1DXS5</accession>